<name>A0A5M3WMV0_9ACTN</name>
<feature type="domain" description="Erythromycin biosynthesis protein CIII-like C-terminal" evidence="2">
    <location>
        <begin position="266"/>
        <end position="387"/>
    </location>
</feature>
<evidence type="ECO:0000313" key="3">
    <source>
        <dbReference type="EMBL" id="GES10214.1"/>
    </source>
</evidence>
<dbReference type="OrthoDB" id="3253247at2"/>
<dbReference type="InterPro" id="IPR050426">
    <property type="entry name" value="Glycosyltransferase_28"/>
</dbReference>
<dbReference type="Gene3D" id="3.40.50.2000">
    <property type="entry name" value="Glycogen Phosphorylase B"/>
    <property type="match status" value="2"/>
</dbReference>
<sequence length="412" mass="44219">MRALVVTVGSQGDLQPFLALGQRLLAEGHDVMFSASDSYAAHAEAVGVPFSGRPTVDEAEVEEYYTRLAGTKDKLRQLTITVEVLAREQRAAVPELMALAGEADVVIHPPLAVAAVAAARAVGTPHVSVHHAWPLRRARGYGPTNIDFGTIGNALAWSITGLAVRRATDKSLNPVVTTAGLPPWRDIIFDASHSPRLNLIATSPHTLPRDPLFGPTYRTTGYWFLDEPEYVPPDDLAAFVADEPPVVIGFGSNNGFDSDAVTEQLLQAVRGLGRRVVLQSGWAKLGAEELPPNIFLADFVPHGWLYARAACVVHHGGPGTAAAAFRAGIPQAAVWLQGDQLHWGRRIAQLGVGPPSRNHHALNARWLRGTIDRLLTDSGMADRARALGAAVREEDGTGVAVRAIEEVFAARY</sequence>
<comment type="caution">
    <text evidence="3">The sequence shown here is derived from an EMBL/GenBank/DDBJ whole genome shotgun (WGS) entry which is preliminary data.</text>
</comment>
<dbReference type="FunFam" id="3.40.50.2000:FF:000009">
    <property type="entry name" value="Sterol 3-beta-glucosyltransferase UGT80A2"/>
    <property type="match status" value="1"/>
</dbReference>
<accession>A0A5M3WMV0</accession>
<dbReference type="InterPro" id="IPR004276">
    <property type="entry name" value="GlycoTrans_28_N"/>
</dbReference>
<dbReference type="PANTHER" id="PTHR48050:SF13">
    <property type="entry name" value="STEROL 3-BETA-GLUCOSYLTRANSFERASE UGT80A2"/>
    <property type="match status" value="1"/>
</dbReference>
<dbReference type="PANTHER" id="PTHR48050">
    <property type="entry name" value="STEROL 3-BETA-GLUCOSYLTRANSFERASE"/>
    <property type="match status" value="1"/>
</dbReference>
<evidence type="ECO:0000313" key="4">
    <source>
        <dbReference type="Proteomes" id="UP000331127"/>
    </source>
</evidence>
<dbReference type="RefSeq" id="WP_155355687.1">
    <property type="nucleotide sequence ID" value="NZ_BAAAHL010000045.1"/>
</dbReference>
<dbReference type="GO" id="GO:0005975">
    <property type="term" value="P:carbohydrate metabolic process"/>
    <property type="evidence" value="ECO:0007669"/>
    <property type="project" value="InterPro"/>
</dbReference>
<dbReference type="CDD" id="cd03784">
    <property type="entry name" value="GT1_Gtf-like"/>
    <property type="match status" value="1"/>
</dbReference>
<evidence type="ECO:0000259" key="2">
    <source>
        <dbReference type="Pfam" id="PF06722"/>
    </source>
</evidence>
<dbReference type="EMBL" id="BLAE01000020">
    <property type="protein sequence ID" value="GES10214.1"/>
    <property type="molecule type" value="Genomic_DNA"/>
</dbReference>
<evidence type="ECO:0000259" key="1">
    <source>
        <dbReference type="Pfam" id="PF03033"/>
    </source>
</evidence>
<gene>
    <name evidence="3" type="ORF">Amac_038110</name>
</gene>
<protein>
    <submittedName>
        <fullName evidence="3">Uncharacterized protein</fullName>
    </submittedName>
</protein>
<dbReference type="Proteomes" id="UP000331127">
    <property type="component" value="Unassembled WGS sequence"/>
</dbReference>
<dbReference type="GO" id="GO:0016758">
    <property type="term" value="F:hexosyltransferase activity"/>
    <property type="evidence" value="ECO:0007669"/>
    <property type="project" value="InterPro"/>
</dbReference>
<dbReference type="Pfam" id="PF03033">
    <property type="entry name" value="Glyco_transf_28"/>
    <property type="match status" value="1"/>
</dbReference>
<dbReference type="GO" id="GO:0008194">
    <property type="term" value="F:UDP-glycosyltransferase activity"/>
    <property type="evidence" value="ECO:0007669"/>
    <property type="project" value="InterPro"/>
</dbReference>
<reference evidence="3 4" key="1">
    <citation type="submission" date="2019-10" db="EMBL/GenBank/DDBJ databases">
        <title>Whole genome shotgun sequence of Acrocarpospora macrocephala NBRC 16266.</title>
        <authorList>
            <person name="Ichikawa N."/>
            <person name="Kimura A."/>
            <person name="Kitahashi Y."/>
            <person name="Komaki H."/>
            <person name="Oguchi A."/>
        </authorList>
    </citation>
    <scope>NUCLEOTIDE SEQUENCE [LARGE SCALE GENOMIC DNA]</scope>
    <source>
        <strain evidence="3 4">NBRC 16266</strain>
    </source>
</reference>
<dbReference type="Pfam" id="PF06722">
    <property type="entry name" value="EryCIII-like_C"/>
    <property type="match status" value="1"/>
</dbReference>
<feature type="domain" description="Glycosyltransferase family 28 N-terminal" evidence="1">
    <location>
        <begin position="4"/>
        <end position="52"/>
    </location>
</feature>
<dbReference type="AlphaFoldDB" id="A0A5M3WMV0"/>
<keyword evidence="4" id="KW-1185">Reference proteome</keyword>
<dbReference type="SUPFAM" id="SSF53756">
    <property type="entry name" value="UDP-Glycosyltransferase/glycogen phosphorylase"/>
    <property type="match status" value="1"/>
</dbReference>
<dbReference type="InterPro" id="IPR002213">
    <property type="entry name" value="UDP_glucos_trans"/>
</dbReference>
<proteinExistence type="predicted"/>
<dbReference type="InterPro" id="IPR010610">
    <property type="entry name" value="EryCIII-like_C"/>
</dbReference>
<organism evidence="3 4">
    <name type="scientific">Acrocarpospora macrocephala</name>
    <dbReference type="NCBI Taxonomy" id="150177"/>
    <lineage>
        <taxon>Bacteria</taxon>
        <taxon>Bacillati</taxon>
        <taxon>Actinomycetota</taxon>
        <taxon>Actinomycetes</taxon>
        <taxon>Streptosporangiales</taxon>
        <taxon>Streptosporangiaceae</taxon>
        <taxon>Acrocarpospora</taxon>
    </lineage>
</organism>
<dbReference type="GO" id="GO:0033072">
    <property type="term" value="P:vancomycin biosynthetic process"/>
    <property type="evidence" value="ECO:0007669"/>
    <property type="project" value="UniProtKB-ARBA"/>
</dbReference>